<evidence type="ECO:0000256" key="1">
    <source>
        <dbReference type="SAM" id="MobiDB-lite"/>
    </source>
</evidence>
<proteinExistence type="predicted"/>
<evidence type="ECO:0000313" key="3">
    <source>
        <dbReference type="EMBL" id="KNA00726.1"/>
    </source>
</evidence>
<feature type="transmembrane region" description="Helical" evidence="2">
    <location>
        <begin position="348"/>
        <end position="373"/>
    </location>
</feature>
<dbReference type="EMBL" id="KQ235309">
    <property type="protein sequence ID" value="KNA00726.1"/>
    <property type="molecule type" value="Genomic_DNA"/>
</dbReference>
<evidence type="ECO:0000256" key="2">
    <source>
        <dbReference type="SAM" id="Phobius"/>
    </source>
</evidence>
<feature type="compositionally biased region" description="Low complexity" evidence="1">
    <location>
        <begin position="211"/>
        <end position="221"/>
    </location>
</feature>
<reference evidence="3 4" key="1">
    <citation type="submission" date="2011-09" db="EMBL/GenBank/DDBJ databases">
        <title>The Genome Sequence of Plasmodium vivax North Korean.</title>
        <authorList>
            <consortium name="The Broad Institute Genome Sequencing Platform"/>
            <consortium name="The Broad Institute Genome Sequencing Center for Infectious Disease"/>
            <person name="Neafsey D."/>
            <person name="Carlton J."/>
            <person name="Barnwell J."/>
            <person name="Collins W."/>
            <person name="Escalante A."/>
            <person name="Mullikin J."/>
            <person name="Saul A."/>
            <person name="Guigo R."/>
            <person name="Camara F."/>
            <person name="Young S.K."/>
            <person name="Zeng Q."/>
            <person name="Gargeya S."/>
            <person name="Fitzgerald M."/>
            <person name="Haas B."/>
            <person name="Abouelleil A."/>
            <person name="Alvarado L."/>
            <person name="Arachchi H.M."/>
            <person name="Berlin A."/>
            <person name="Brown A."/>
            <person name="Chapman S.B."/>
            <person name="Chen Z."/>
            <person name="Dunbar C."/>
            <person name="Freedman E."/>
            <person name="Gearin G."/>
            <person name="Gellesch M."/>
            <person name="Goldberg J."/>
            <person name="Griggs A."/>
            <person name="Gujja S."/>
            <person name="Heiman D."/>
            <person name="Howarth C."/>
            <person name="Larson L."/>
            <person name="Lui A."/>
            <person name="MacDonald P.J.P."/>
            <person name="Montmayeur A."/>
            <person name="Murphy C."/>
            <person name="Neiman D."/>
            <person name="Pearson M."/>
            <person name="Priest M."/>
            <person name="Roberts A."/>
            <person name="Saif S."/>
            <person name="Shea T."/>
            <person name="Shenoy N."/>
            <person name="Sisk P."/>
            <person name="Stolte C."/>
            <person name="Sykes S."/>
            <person name="Wortman J."/>
            <person name="Nusbaum C."/>
            <person name="Birren B."/>
        </authorList>
    </citation>
    <scope>NUCLEOTIDE SEQUENCE [LARGE SCALE GENOMIC DNA]</scope>
    <source>
        <strain evidence="3 4">North Korean</strain>
    </source>
</reference>
<feature type="compositionally biased region" description="Polar residues" evidence="1">
    <location>
        <begin position="236"/>
        <end position="246"/>
    </location>
</feature>
<dbReference type="OrthoDB" id="371207at2759"/>
<dbReference type="Proteomes" id="UP000053239">
    <property type="component" value="Unassembled WGS sequence"/>
</dbReference>
<organism evidence="3 4">
    <name type="scientific">Plasmodium vivax North Korean</name>
    <dbReference type="NCBI Taxonomy" id="1035514"/>
    <lineage>
        <taxon>Eukaryota</taxon>
        <taxon>Sar</taxon>
        <taxon>Alveolata</taxon>
        <taxon>Apicomplexa</taxon>
        <taxon>Aconoidasida</taxon>
        <taxon>Haemosporida</taxon>
        <taxon>Plasmodiidae</taxon>
        <taxon>Plasmodium</taxon>
        <taxon>Plasmodium (Plasmodium)</taxon>
    </lineage>
</organism>
<keyword evidence="2" id="KW-0472">Membrane</keyword>
<sequence length="469" mass="53014">MEEDDAKQTLFRRKTAQRNGEGCRMCRKKYWKCISTCLTWEAVLLVVHVLVFLIIFYKWVKDGRLDQVNKKLFRTYKSAGHFLQGVLFVLLIVPFRFNKRVIKWIFNFAMKNETPADEGRRDGCQEPYGDIEENKLGNYLSNEEEDDAGGSERNSAMNTALSSLDDDNGGSLPVGNLPVGNLPVGNLPVDDHFAETTELDAGRRDGHPQLSRIGSTTNSTRGGNGMGGHQNGSAGKNTSGERSAMNSRRKGSSCSSDSLSGEHTNGSIPLCESFVNSLVFPINTPKYRREEVQYFFLCAKLFSKKKISFLFFLKYGCSFILMVAYPLYNLVKRKMLHKYFYFTSYYMNAFDFASGLLAGFLFVLVYGVVKFLANLYMNRKNEKFHFYESYPFLGDVHCLCDENVRIVIHNNPHLKGMAVHYFNSYETYRCFLFIGILILFLVCVCSFAFSLSSMGAPAPVAGGRVEVGL</sequence>
<dbReference type="AlphaFoldDB" id="A0A0J9TXG6"/>
<keyword evidence="2" id="KW-1133">Transmembrane helix</keyword>
<keyword evidence="2" id="KW-0812">Transmembrane</keyword>
<evidence type="ECO:0000313" key="4">
    <source>
        <dbReference type="Proteomes" id="UP000053239"/>
    </source>
</evidence>
<feature type="transmembrane region" description="Helical" evidence="2">
    <location>
        <begin position="37"/>
        <end position="59"/>
    </location>
</feature>
<name>A0A0J9TXG6_PLAVI</name>
<feature type="region of interest" description="Disordered" evidence="1">
    <location>
        <begin position="198"/>
        <end position="260"/>
    </location>
</feature>
<protein>
    <submittedName>
        <fullName evidence="3">Uncharacterized protein</fullName>
    </submittedName>
</protein>
<feature type="transmembrane region" description="Helical" evidence="2">
    <location>
        <begin position="430"/>
        <end position="449"/>
    </location>
</feature>
<accession>A0A0J9TXG6</accession>
<gene>
    <name evidence="3" type="ORF">PVNG_01592</name>
</gene>
<feature type="transmembrane region" description="Helical" evidence="2">
    <location>
        <begin position="79"/>
        <end position="97"/>
    </location>
</feature>
<feature type="region of interest" description="Disordered" evidence="1">
    <location>
        <begin position="115"/>
        <end position="155"/>
    </location>
</feature>
<feature type="transmembrane region" description="Helical" evidence="2">
    <location>
        <begin position="309"/>
        <end position="328"/>
    </location>
</feature>
<feature type="compositionally biased region" description="Basic and acidic residues" evidence="1">
    <location>
        <begin position="198"/>
        <end position="207"/>
    </location>
</feature>